<organism evidence="2 3">
    <name type="scientific">Flagellimonas olearia</name>
    <dbReference type="NCBI Taxonomy" id="552546"/>
    <lineage>
        <taxon>Bacteria</taxon>
        <taxon>Pseudomonadati</taxon>
        <taxon>Bacteroidota</taxon>
        <taxon>Flavobacteriia</taxon>
        <taxon>Flavobacteriales</taxon>
        <taxon>Flavobacteriaceae</taxon>
        <taxon>Flagellimonas</taxon>
    </lineage>
</organism>
<feature type="transmembrane region" description="Helical" evidence="1">
    <location>
        <begin position="37"/>
        <end position="57"/>
    </location>
</feature>
<evidence type="ECO:0000313" key="2">
    <source>
        <dbReference type="EMBL" id="RYC51419.1"/>
    </source>
</evidence>
<dbReference type="EMBL" id="JJMP01000006">
    <property type="protein sequence ID" value="RYC51419.1"/>
    <property type="molecule type" value="Genomic_DNA"/>
</dbReference>
<comment type="caution">
    <text evidence="2">The sequence shown here is derived from an EMBL/GenBank/DDBJ whole genome shotgun (WGS) entry which is preliminary data.</text>
</comment>
<gene>
    <name evidence="2" type="ORF">DN53_14580</name>
</gene>
<dbReference type="RefSeq" id="WP_129654456.1">
    <property type="nucleotide sequence ID" value="NZ_ML142910.1"/>
</dbReference>
<dbReference type="SUPFAM" id="SSF56784">
    <property type="entry name" value="HAD-like"/>
    <property type="match status" value="1"/>
</dbReference>
<dbReference type="Proteomes" id="UP000290261">
    <property type="component" value="Unassembled WGS sequence"/>
</dbReference>
<proteinExistence type="predicted"/>
<keyword evidence="1" id="KW-1133">Transmembrane helix</keyword>
<dbReference type="Pfam" id="PF12710">
    <property type="entry name" value="HAD"/>
    <property type="match status" value="1"/>
</dbReference>
<name>A0A444VKX8_9FLAO</name>
<keyword evidence="3" id="KW-1185">Reference proteome</keyword>
<dbReference type="NCBIfam" id="TIGR01488">
    <property type="entry name" value="HAD-SF-IB"/>
    <property type="match status" value="1"/>
</dbReference>
<evidence type="ECO:0000256" key="1">
    <source>
        <dbReference type="SAM" id="Phobius"/>
    </source>
</evidence>
<dbReference type="InterPro" id="IPR023214">
    <property type="entry name" value="HAD_sf"/>
</dbReference>
<keyword evidence="1" id="KW-0472">Membrane</keyword>
<dbReference type="Gene3D" id="1.20.1440.100">
    <property type="entry name" value="SG protein - dephosphorylation function"/>
    <property type="match status" value="1"/>
</dbReference>
<dbReference type="InterPro" id="IPR036412">
    <property type="entry name" value="HAD-like_sf"/>
</dbReference>
<dbReference type="AlphaFoldDB" id="A0A444VKX8"/>
<keyword evidence="1" id="KW-0812">Transmembrane</keyword>
<protein>
    <recommendedName>
        <fullName evidence="4">HAD-IB family hydrolase</fullName>
    </recommendedName>
</protein>
<accession>A0A444VKX8</accession>
<dbReference type="Gene3D" id="3.40.50.1000">
    <property type="entry name" value="HAD superfamily/HAD-like"/>
    <property type="match status" value="1"/>
</dbReference>
<evidence type="ECO:0000313" key="3">
    <source>
        <dbReference type="Proteomes" id="UP000290261"/>
    </source>
</evidence>
<reference evidence="2 3" key="1">
    <citation type="submission" date="2014-04" db="EMBL/GenBank/DDBJ databases">
        <title>Whole genome of Muricauda olearia.</title>
        <authorList>
            <person name="Zhang X.-H."/>
            <person name="Tang K."/>
        </authorList>
    </citation>
    <scope>NUCLEOTIDE SEQUENCE [LARGE SCALE GENOMIC DNA]</scope>
    <source>
        <strain evidence="2 3">Th120</strain>
    </source>
</reference>
<evidence type="ECO:0008006" key="4">
    <source>
        <dbReference type="Google" id="ProtNLM"/>
    </source>
</evidence>
<sequence>MEDTNTNSNHIAVFDLDGTITSKDTYLEFIKYVNGTFRFYLGLVALSPYVILFYLGIIKNQRLKELFFSYYLSNHGYKEIEKKGQEFSEKVLPSLCRESASIVLSWHTVKKHDIMILTASSGLWLKKWCDSKGYILIGTEFERTDDRFTGSIDGLNCYGNQKRSLLENYLKGKKYSYTYGYGDRASDRYFLELVDEPYLMALTPKNVTEYWNKQ</sequence>